<keyword evidence="8" id="KW-1185">Reference proteome</keyword>
<evidence type="ECO:0000256" key="5">
    <source>
        <dbReference type="ARBA" id="ARBA00023242"/>
    </source>
</evidence>
<dbReference type="InterPro" id="IPR046955">
    <property type="entry name" value="PHR1-like"/>
</dbReference>
<evidence type="ECO:0000259" key="6">
    <source>
        <dbReference type="PROSITE" id="PS51294"/>
    </source>
</evidence>
<keyword evidence="3" id="KW-0238">DNA-binding</keyword>
<dbReference type="Gene3D" id="1.10.10.60">
    <property type="entry name" value="Homeodomain-like"/>
    <property type="match status" value="1"/>
</dbReference>
<protein>
    <recommendedName>
        <fullName evidence="6">HTH myb-type domain-containing protein</fullName>
    </recommendedName>
</protein>
<accession>A0A8J5FPX1</accession>
<evidence type="ECO:0000256" key="1">
    <source>
        <dbReference type="ARBA" id="ARBA00004123"/>
    </source>
</evidence>
<dbReference type="InterPro" id="IPR001005">
    <property type="entry name" value="SANT/Myb"/>
</dbReference>
<feature type="domain" description="HTH myb-type" evidence="6">
    <location>
        <begin position="164"/>
        <end position="224"/>
    </location>
</feature>
<dbReference type="FunFam" id="1.10.10.60:FF:000007">
    <property type="entry name" value="Two-component response regulator"/>
    <property type="match status" value="1"/>
</dbReference>
<keyword evidence="2" id="KW-0805">Transcription regulation</keyword>
<dbReference type="SUPFAM" id="SSF46689">
    <property type="entry name" value="Homeodomain-like"/>
    <property type="match status" value="1"/>
</dbReference>
<comment type="subcellular location">
    <subcellularLocation>
        <location evidence="1">Nucleus</location>
    </subcellularLocation>
</comment>
<dbReference type="EMBL" id="JACMSC010000013">
    <property type="protein sequence ID" value="KAG6491514.1"/>
    <property type="molecule type" value="Genomic_DNA"/>
</dbReference>
<evidence type="ECO:0000256" key="3">
    <source>
        <dbReference type="ARBA" id="ARBA00023125"/>
    </source>
</evidence>
<organism evidence="7 8">
    <name type="scientific">Zingiber officinale</name>
    <name type="common">Ginger</name>
    <name type="synonym">Amomum zingiber</name>
    <dbReference type="NCBI Taxonomy" id="94328"/>
    <lineage>
        <taxon>Eukaryota</taxon>
        <taxon>Viridiplantae</taxon>
        <taxon>Streptophyta</taxon>
        <taxon>Embryophyta</taxon>
        <taxon>Tracheophyta</taxon>
        <taxon>Spermatophyta</taxon>
        <taxon>Magnoliopsida</taxon>
        <taxon>Liliopsida</taxon>
        <taxon>Zingiberales</taxon>
        <taxon>Zingiberaceae</taxon>
        <taxon>Zingiber</taxon>
    </lineage>
</organism>
<dbReference type="Proteomes" id="UP000734854">
    <property type="component" value="Unassembled WGS sequence"/>
</dbReference>
<dbReference type="PANTHER" id="PTHR31314:SF113">
    <property type="entry name" value="MYB FAMILY TRANSCRIPTION FACTOR MPH1"/>
    <property type="match status" value="1"/>
</dbReference>
<reference evidence="7 8" key="1">
    <citation type="submission" date="2020-08" db="EMBL/GenBank/DDBJ databases">
        <title>Plant Genome Project.</title>
        <authorList>
            <person name="Zhang R.-G."/>
        </authorList>
    </citation>
    <scope>NUCLEOTIDE SEQUENCE [LARGE SCALE GENOMIC DNA]</scope>
    <source>
        <tissue evidence="7">Rhizome</tissue>
    </source>
</reference>
<evidence type="ECO:0000256" key="2">
    <source>
        <dbReference type="ARBA" id="ARBA00023015"/>
    </source>
</evidence>
<dbReference type="InterPro" id="IPR009057">
    <property type="entry name" value="Homeodomain-like_sf"/>
</dbReference>
<evidence type="ECO:0000313" key="7">
    <source>
        <dbReference type="EMBL" id="KAG6491514.1"/>
    </source>
</evidence>
<dbReference type="NCBIfam" id="TIGR01557">
    <property type="entry name" value="myb_SHAQKYF"/>
    <property type="match status" value="1"/>
</dbReference>
<keyword evidence="4" id="KW-0804">Transcription</keyword>
<dbReference type="GO" id="GO:0003700">
    <property type="term" value="F:DNA-binding transcription factor activity"/>
    <property type="evidence" value="ECO:0007669"/>
    <property type="project" value="InterPro"/>
</dbReference>
<name>A0A8J5FPX1_ZINOF</name>
<dbReference type="PROSITE" id="PS51294">
    <property type="entry name" value="HTH_MYB"/>
    <property type="match status" value="1"/>
</dbReference>
<dbReference type="GO" id="GO:0005634">
    <property type="term" value="C:nucleus"/>
    <property type="evidence" value="ECO:0007669"/>
    <property type="project" value="UniProtKB-SubCell"/>
</dbReference>
<evidence type="ECO:0000256" key="4">
    <source>
        <dbReference type="ARBA" id="ARBA00023163"/>
    </source>
</evidence>
<dbReference type="InterPro" id="IPR017930">
    <property type="entry name" value="Myb_dom"/>
</dbReference>
<gene>
    <name evidence="7" type="ORF">ZIOFF_046446</name>
</gene>
<dbReference type="GO" id="GO:0003677">
    <property type="term" value="F:DNA binding"/>
    <property type="evidence" value="ECO:0007669"/>
    <property type="project" value="UniProtKB-KW"/>
</dbReference>
<dbReference type="AlphaFoldDB" id="A0A8J5FPX1"/>
<dbReference type="InterPro" id="IPR006447">
    <property type="entry name" value="Myb_dom_plants"/>
</dbReference>
<keyword evidence="5" id="KW-0539">Nucleus</keyword>
<dbReference type="Pfam" id="PF00249">
    <property type="entry name" value="Myb_DNA-binding"/>
    <property type="match status" value="1"/>
</dbReference>
<evidence type="ECO:0000313" key="8">
    <source>
        <dbReference type="Proteomes" id="UP000734854"/>
    </source>
</evidence>
<sequence>MEEFRDRTLKEDLLGLPERGMKRSLDPPSAGVADLRRDEKAIAEVVLFHLFSFLSFREKRRQEKQRRRRKLESSSSIPLRRLERRPFYAFKRNAYQLPRHGTHSSNGLSDPSGIEPATNKNMRIFLDSSIISFDHTLLKKKMEEDLMRMQRTLMERRRVRQYKKSDAPRMRWTEELHHRFVAAVDLLGGETRATPKRIMETMGLKGISISHVKSHLQMYRSWTSLHNIPDQWQPQEHPWHELVALAHTRPSFEATLRGRAARNTIPSAISNVNSLGQRWSSLGNFATSQDENDEVVLKKQHQYLNLELTISLPCSS</sequence>
<dbReference type="PANTHER" id="PTHR31314">
    <property type="entry name" value="MYB FAMILY TRANSCRIPTION FACTOR PHL7-LIKE"/>
    <property type="match status" value="1"/>
</dbReference>
<comment type="caution">
    <text evidence="7">The sequence shown here is derived from an EMBL/GenBank/DDBJ whole genome shotgun (WGS) entry which is preliminary data.</text>
</comment>
<proteinExistence type="predicted"/>